<reference evidence="2" key="1">
    <citation type="submission" date="2020-01" db="EMBL/GenBank/DDBJ databases">
        <authorList>
            <person name="Meier V. D."/>
            <person name="Meier V D."/>
        </authorList>
    </citation>
    <scope>NUCLEOTIDE SEQUENCE</scope>
    <source>
        <strain evidence="2">HLG_WM_MAG_01</strain>
    </source>
</reference>
<feature type="compositionally biased region" description="Basic and acidic residues" evidence="1">
    <location>
        <begin position="220"/>
        <end position="229"/>
    </location>
</feature>
<dbReference type="AlphaFoldDB" id="A0A6S6TR80"/>
<evidence type="ECO:0008006" key="3">
    <source>
        <dbReference type="Google" id="ProtNLM"/>
    </source>
</evidence>
<accession>A0A6S6TR80</accession>
<name>A0A6S6TR80_9BACT</name>
<feature type="compositionally biased region" description="Basic residues" evidence="1">
    <location>
        <begin position="206"/>
        <end position="219"/>
    </location>
</feature>
<evidence type="ECO:0000256" key="1">
    <source>
        <dbReference type="SAM" id="MobiDB-lite"/>
    </source>
</evidence>
<organism evidence="2">
    <name type="scientific">uncultured Sulfurovum sp</name>
    <dbReference type="NCBI Taxonomy" id="269237"/>
    <lineage>
        <taxon>Bacteria</taxon>
        <taxon>Pseudomonadati</taxon>
        <taxon>Campylobacterota</taxon>
        <taxon>Epsilonproteobacteria</taxon>
        <taxon>Campylobacterales</taxon>
        <taxon>Sulfurovaceae</taxon>
        <taxon>Sulfurovum</taxon>
        <taxon>environmental samples</taxon>
    </lineage>
</organism>
<gene>
    <name evidence="2" type="ORF">HELGO_WM4542</name>
</gene>
<sequence>MHILLINNNPVVSRLLMLCTRDANHILEEVEDVAALQQEYYDFVFIDEALYEGDVLTLDDRVTIGTKILFSNEDVQINAFDMTIKKPFLPSQILELFDTDHSNHVLDTLINDDIDAITEESQEQVLDDNEIEKIKDLLEMDDYPEVALNDEEYEERKIELIKAKLEDDGLEVLDENQILDDLDVVDDNVIWNLENEITLNDKKVHKKVNRKTNKKSNKNSKKELSTLSKSEQKKISNAIYKSISKLKPKKIKKFLKGKKIDITISL</sequence>
<feature type="region of interest" description="Disordered" evidence="1">
    <location>
        <begin position="206"/>
        <end position="229"/>
    </location>
</feature>
<protein>
    <recommendedName>
        <fullName evidence="3">Highly acidic protein</fullName>
    </recommendedName>
</protein>
<evidence type="ECO:0000313" key="2">
    <source>
        <dbReference type="EMBL" id="CAA6817199.1"/>
    </source>
</evidence>
<dbReference type="EMBL" id="CACVAS010000105">
    <property type="protein sequence ID" value="CAA6817199.1"/>
    <property type="molecule type" value="Genomic_DNA"/>
</dbReference>
<proteinExistence type="predicted"/>